<evidence type="ECO:0000313" key="6">
    <source>
        <dbReference type="Proteomes" id="UP001165121"/>
    </source>
</evidence>
<dbReference type="Gene3D" id="3.40.50.1110">
    <property type="entry name" value="SGNH hydrolase"/>
    <property type="match status" value="2"/>
</dbReference>
<evidence type="ECO:0000256" key="1">
    <source>
        <dbReference type="ARBA" id="ARBA00022801"/>
    </source>
</evidence>
<feature type="region of interest" description="Disordered" evidence="2">
    <location>
        <begin position="43"/>
        <end position="84"/>
    </location>
</feature>
<dbReference type="FunFam" id="3.40.50.1110:FF:000002">
    <property type="entry name" value="isoamyl acetate-hydrolyzing esterase 1 homolog"/>
    <property type="match status" value="1"/>
</dbReference>
<evidence type="ECO:0000256" key="2">
    <source>
        <dbReference type="SAM" id="MobiDB-lite"/>
    </source>
</evidence>
<feature type="compositionally biased region" description="Low complexity" evidence="2">
    <location>
        <begin position="462"/>
        <end position="496"/>
    </location>
</feature>
<reference evidence="5" key="1">
    <citation type="submission" date="2023-04" db="EMBL/GenBank/DDBJ databases">
        <title>Phytophthora fragariaefolia NBRC 109709.</title>
        <authorList>
            <person name="Ichikawa N."/>
            <person name="Sato H."/>
            <person name="Tonouchi N."/>
        </authorList>
    </citation>
    <scope>NUCLEOTIDE SEQUENCE</scope>
    <source>
        <strain evidence="5">NBRC 109709</strain>
    </source>
</reference>
<evidence type="ECO:0000256" key="3">
    <source>
        <dbReference type="SAM" id="Phobius"/>
    </source>
</evidence>
<evidence type="ECO:0000259" key="4">
    <source>
        <dbReference type="Pfam" id="PF13472"/>
    </source>
</evidence>
<protein>
    <submittedName>
        <fullName evidence="5">Unnamed protein product</fullName>
    </submittedName>
</protein>
<comment type="caution">
    <text evidence="5">The sequence shown here is derived from an EMBL/GenBank/DDBJ whole genome shotgun (WGS) entry which is preliminary data.</text>
</comment>
<sequence length="795" mass="88045">MPGFDLILCYADKLSRSRMAAKQYFESTTSQLAIAMANDAGSPTGSLTSDSSSSASSLPSLSPSSSQSPEQWSTPPPPPNSANTSPSRTKLVLFAFFALGAFFAWSLGVWETVLMKVSIRARLRPLLLFVGDSLTERGSIPSSMGWITMLESDCKRSIDVVSRGLSGYNTKWYLKYAMPVIQDEITSGNYMPTLVTIWLGANDAALPNGSMAEQHVPIAAYQMNLAKLVHTFKVIAPHTSILLVTPPHVDDAVQKSNAKNEEGHKKGLVSRSNAATGEYARACVDTAKGLGVPVLDLYSYFNNMTESERNDMLMDGLHFNETANREMYLQLREKINTEFPDLGRKLERWQLPPFEDWAERDPWSPEESTTLDFTSVRMLEKPLYQDGIFRDTRSSSRTPHSIMWQPKERLAENRPVSFPCGQEALTASCDGDRPHQWHNISAVDTLGQLLTCEPVMVYASESPTVSDSSSSENSSPPLSPSSSQPSQPSPQLWPKSHPLPRAANTSLHQRIKFILFVILVLGAFAAWLLGAWEPIMTRIGIRPRLRPVLLLVGDSLTEKGMIPSSMGWVSMLESDCRRSIDVVSRGLAGYNTKWYLKYAMPIIQDEITNGNYMPALITIWLGANDAALPDGSKPETHVPIAAYQSNLVKLVYDFQAVAPSASIRLITPPHVGDAKGATKKGLVGHSNKMTGTYARACADTASELGVPVLNLYSHFNNMTKSERNNLLEDGLHFNEAGNDEVYQQLREKIASEFPDVSRMFNRWTFPPYEDFVKTDAWAPDENTTLVDFTNVHIRS</sequence>
<dbReference type="Pfam" id="PF13472">
    <property type="entry name" value="Lipase_GDSL_2"/>
    <property type="match status" value="1"/>
</dbReference>
<dbReference type="SUPFAM" id="SSF52266">
    <property type="entry name" value="SGNH hydrolase"/>
    <property type="match status" value="2"/>
</dbReference>
<dbReference type="PANTHER" id="PTHR14209:SF19">
    <property type="entry name" value="ISOAMYL ACETATE-HYDROLYZING ESTERASE 1 HOMOLOG"/>
    <property type="match status" value="1"/>
</dbReference>
<accession>A0A9W6XRH1</accession>
<dbReference type="InterPro" id="IPR036514">
    <property type="entry name" value="SGNH_hydro_sf"/>
</dbReference>
<keyword evidence="6" id="KW-1185">Reference proteome</keyword>
<dbReference type="InterPro" id="IPR013830">
    <property type="entry name" value="SGNH_hydro"/>
</dbReference>
<organism evidence="5 6">
    <name type="scientific">Phytophthora fragariaefolia</name>
    <dbReference type="NCBI Taxonomy" id="1490495"/>
    <lineage>
        <taxon>Eukaryota</taxon>
        <taxon>Sar</taxon>
        <taxon>Stramenopiles</taxon>
        <taxon>Oomycota</taxon>
        <taxon>Peronosporomycetes</taxon>
        <taxon>Peronosporales</taxon>
        <taxon>Peronosporaceae</taxon>
        <taxon>Phytophthora</taxon>
    </lineage>
</organism>
<keyword evidence="3" id="KW-0472">Membrane</keyword>
<dbReference type="InterPro" id="IPR045136">
    <property type="entry name" value="Iah1-like"/>
</dbReference>
<dbReference type="InterPro" id="IPR001087">
    <property type="entry name" value="GDSL"/>
</dbReference>
<dbReference type="PANTHER" id="PTHR14209">
    <property type="entry name" value="ISOAMYL ACETATE-HYDROLYZING ESTERASE 1"/>
    <property type="match status" value="1"/>
</dbReference>
<feature type="compositionally biased region" description="Low complexity" evidence="2">
    <location>
        <begin position="43"/>
        <end position="73"/>
    </location>
</feature>
<evidence type="ECO:0000313" key="5">
    <source>
        <dbReference type="EMBL" id="GMF45225.1"/>
    </source>
</evidence>
<gene>
    <name evidence="5" type="ORF">Pfra01_001609200</name>
</gene>
<proteinExistence type="predicted"/>
<dbReference type="Proteomes" id="UP001165121">
    <property type="component" value="Unassembled WGS sequence"/>
</dbReference>
<feature type="region of interest" description="Disordered" evidence="2">
    <location>
        <begin position="462"/>
        <end position="497"/>
    </location>
</feature>
<dbReference type="Pfam" id="PF00657">
    <property type="entry name" value="Lipase_GDSL"/>
    <property type="match status" value="1"/>
</dbReference>
<dbReference type="EMBL" id="BSXT01001796">
    <property type="protein sequence ID" value="GMF45225.1"/>
    <property type="molecule type" value="Genomic_DNA"/>
</dbReference>
<keyword evidence="3" id="KW-1133">Transmembrane helix</keyword>
<keyword evidence="3" id="KW-0812">Transmembrane</keyword>
<dbReference type="AlphaFoldDB" id="A0A9W6XRH1"/>
<feature type="transmembrane region" description="Helical" evidence="3">
    <location>
        <begin position="513"/>
        <end position="532"/>
    </location>
</feature>
<keyword evidence="1" id="KW-0378">Hydrolase</keyword>
<dbReference type="GO" id="GO:0016788">
    <property type="term" value="F:hydrolase activity, acting on ester bonds"/>
    <property type="evidence" value="ECO:0007669"/>
    <property type="project" value="InterPro"/>
</dbReference>
<feature type="domain" description="SGNH hydrolase-type esterase" evidence="4">
    <location>
        <begin position="552"/>
        <end position="738"/>
    </location>
</feature>
<feature type="transmembrane region" description="Helical" evidence="3">
    <location>
        <begin position="91"/>
        <end position="114"/>
    </location>
</feature>
<name>A0A9W6XRH1_9STRA</name>
<dbReference type="OrthoDB" id="671439at2759"/>